<protein>
    <submittedName>
        <fullName evidence="3">Uncharacterized protein</fullName>
    </submittedName>
</protein>
<keyword evidence="2" id="KW-0812">Transmembrane</keyword>
<keyword evidence="2" id="KW-0472">Membrane</keyword>
<evidence type="ECO:0000256" key="2">
    <source>
        <dbReference type="SAM" id="Phobius"/>
    </source>
</evidence>
<sequence>MGAKSTSTEWISTVATVASAVIAMVTLFTVYLAAMQLANQNRLYKLALSHRALGPWRQKVAQSSFLGLRRRIYAPVDGDSHIQAKASWVNFLQALDLSPAVETNGYEMQDASDLVNGVVPMHWAASDLVGLCSILGFQSAENDIDFRAPMSLPMQWSCPLGWLQFRSSPDGCIAEFRRRAEALDQLPLGFHQYWKHHKLPRNHHFLASRLWHTIGGLRLANGDIIFLGGRDSDSEKPCSGTKNEESNETRTKTDPKIGPVDQALFDALTSKDLSTEEIQSRLFGPRQSQPPQQQQQKEDQHSESCPMCRKHLLRQINGLLSTIIQSDFAHDWGLRTDKCKEFGRKCVPAGEEILELLKEAFLLLRPDGYYFTPARFHLVSDLKDTYSHITEQSNVATEIFPSALDQNTFLGSTTTTIAGTSADRHRTNLYQAMLLCNRMQSTRKTGEAFYSVQDMRVLAKVSHALWSILSDGGDLVWAMLYSPDLCRDIRQSLTRDNISHFAAATMRCKDGKLQFTPLIAALSGSNTTKQKVHVAEEYQIPLVANGDYNGMQVLAAIATVFITHYWIERRWETDVVSYEYAMPQSIKMC</sequence>
<organism evidence="3 4">
    <name type="scientific">Podospora fimiseda</name>
    <dbReference type="NCBI Taxonomy" id="252190"/>
    <lineage>
        <taxon>Eukaryota</taxon>
        <taxon>Fungi</taxon>
        <taxon>Dikarya</taxon>
        <taxon>Ascomycota</taxon>
        <taxon>Pezizomycotina</taxon>
        <taxon>Sordariomycetes</taxon>
        <taxon>Sordariomycetidae</taxon>
        <taxon>Sordariales</taxon>
        <taxon>Podosporaceae</taxon>
        <taxon>Podospora</taxon>
    </lineage>
</organism>
<keyword evidence="2" id="KW-1133">Transmembrane helix</keyword>
<evidence type="ECO:0000313" key="4">
    <source>
        <dbReference type="Proteomes" id="UP001301958"/>
    </source>
</evidence>
<keyword evidence="4" id="KW-1185">Reference proteome</keyword>
<name>A0AAN6YM56_9PEZI</name>
<feature type="region of interest" description="Disordered" evidence="1">
    <location>
        <begin position="282"/>
        <end position="304"/>
    </location>
</feature>
<dbReference type="Proteomes" id="UP001301958">
    <property type="component" value="Unassembled WGS sequence"/>
</dbReference>
<feature type="compositionally biased region" description="Low complexity" evidence="1">
    <location>
        <begin position="285"/>
        <end position="295"/>
    </location>
</feature>
<feature type="region of interest" description="Disordered" evidence="1">
    <location>
        <begin position="233"/>
        <end position="259"/>
    </location>
</feature>
<evidence type="ECO:0000256" key="1">
    <source>
        <dbReference type="SAM" id="MobiDB-lite"/>
    </source>
</evidence>
<dbReference type="EMBL" id="MU865616">
    <property type="protein sequence ID" value="KAK4220918.1"/>
    <property type="molecule type" value="Genomic_DNA"/>
</dbReference>
<feature type="compositionally biased region" description="Basic and acidic residues" evidence="1">
    <location>
        <begin position="233"/>
        <end position="255"/>
    </location>
</feature>
<reference evidence="3" key="2">
    <citation type="submission" date="2023-05" db="EMBL/GenBank/DDBJ databases">
        <authorList>
            <consortium name="Lawrence Berkeley National Laboratory"/>
            <person name="Steindorff A."/>
            <person name="Hensen N."/>
            <person name="Bonometti L."/>
            <person name="Westerberg I."/>
            <person name="Brannstrom I.O."/>
            <person name="Guillou S."/>
            <person name="Cros-Aarteil S."/>
            <person name="Calhoun S."/>
            <person name="Haridas S."/>
            <person name="Kuo A."/>
            <person name="Mondo S."/>
            <person name="Pangilinan J."/>
            <person name="Riley R."/>
            <person name="Labutti K."/>
            <person name="Andreopoulos B."/>
            <person name="Lipzen A."/>
            <person name="Chen C."/>
            <person name="Yanf M."/>
            <person name="Daum C."/>
            <person name="Ng V."/>
            <person name="Clum A."/>
            <person name="Ohm R."/>
            <person name="Martin F."/>
            <person name="Silar P."/>
            <person name="Natvig D."/>
            <person name="Lalanne C."/>
            <person name="Gautier V."/>
            <person name="Ament-Velasquez S.L."/>
            <person name="Kruys A."/>
            <person name="Hutchinson M.I."/>
            <person name="Powell A.J."/>
            <person name="Barry K."/>
            <person name="Miller A.N."/>
            <person name="Grigoriev I.V."/>
            <person name="Debuchy R."/>
            <person name="Gladieux P."/>
            <person name="Thoren M.H."/>
            <person name="Johannesson H."/>
        </authorList>
    </citation>
    <scope>NUCLEOTIDE SEQUENCE</scope>
    <source>
        <strain evidence="3">CBS 990.96</strain>
    </source>
</reference>
<accession>A0AAN6YM56</accession>
<comment type="caution">
    <text evidence="3">The sequence shown here is derived from an EMBL/GenBank/DDBJ whole genome shotgun (WGS) entry which is preliminary data.</text>
</comment>
<dbReference type="AlphaFoldDB" id="A0AAN6YM56"/>
<proteinExistence type="predicted"/>
<gene>
    <name evidence="3" type="ORF">QBC38DRAFT_513824</name>
</gene>
<feature type="transmembrane region" description="Helical" evidence="2">
    <location>
        <begin position="12"/>
        <end position="34"/>
    </location>
</feature>
<reference evidence="3" key="1">
    <citation type="journal article" date="2023" name="Mol. Phylogenet. Evol.">
        <title>Genome-scale phylogeny and comparative genomics of the fungal order Sordariales.</title>
        <authorList>
            <person name="Hensen N."/>
            <person name="Bonometti L."/>
            <person name="Westerberg I."/>
            <person name="Brannstrom I.O."/>
            <person name="Guillou S."/>
            <person name="Cros-Aarteil S."/>
            <person name="Calhoun S."/>
            <person name="Haridas S."/>
            <person name="Kuo A."/>
            <person name="Mondo S."/>
            <person name="Pangilinan J."/>
            <person name="Riley R."/>
            <person name="LaButti K."/>
            <person name="Andreopoulos B."/>
            <person name="Lipzen A."/>
            <person name="Chen C."/>
            <person name="Yan M."/>
            <person name="Daum C."/>
            <person name="Ng V."/>
            <person name="Clum A."/>
            <person name="Steindorff A."/>
            <person name="Ohm R.A."/>
            <person name="Martin F."/>
            <person name="Silar P."/>
            <person name="Natvig D.O."/>
            <person name="Lalanne C."/>
            <person name="Gautier V."/>
            <person name="Ament-Velasquez S.L."/>
            <person name="Kruys A."/>
            <person name="Hutchinson M.I."/>
            <person name="Powell A.J."/>
            <person name="Barry K."/>
            <person name="Miller A.N."/>
            <person name="Grigoriev I.V."/>
            <person name="Debuchy R."/>
            <person name="Gladieux P."/>
            <person name="Hiltunen Thoren M."/>
            <person name="Johannesson H."/>
        </authorList>
    </citation>
    <scope>NUCLEOTIDE SEQUENCE</scope>
    <source>
        <strain evidence="3">CBS 990.96</strain>
    </source>
</reference>
<evidence type="ECO:0000313" key="3">
    <source>
        <dbReference type="EMBL" id="KAK4220918.1"/>
    </source>
</evidence>